<comment type="similarity">
    <text evidence="1">Belongs to the ROK (NagC/XylR) family.</text>
</comment>
<dbReference type="PANTHER" id="PTHR18964">
    <property type="entry name" value="ROK (REPRESSOR, ORF, KINASE) FAMILY"/>
    <property type="match status" value="1"/>
</dbReference>
<organism evidence="2 3">
    <name type="scientific">Anaerotruncus colihominis</name>
    <dbReference type="NCBI Taxonomy" id="169435"/>
    <lineage>
        <taxon>Bacteria</taxon>
        <taxon>Bacillati</taxon>
        <taxon>Bacillota</taxon>
        <taxon>Clostridia</taxon>
        <taxon>Eubacteriales</taxon>
        <taxon>Oscillospiraceae</taxon>
        <taxon>Anaerotruncus</taxon>
    </lineage>
</organism>
<proteinExistence type="inferred from homology"/>
<dbReference type="InterPro" id="IPR043129">
    <property type="entry name" value="ATPase_NBD"/>
</dbReference>
<dbReference type="InterPro" id="IPR000600">
    <property type="entry name" value="ROK"/>
</dbReference>
<dbReference type="EMBL" id="CZBE01000008">
    <property type="protein sequence ID" value="CUP63422.1"/>
    <property type="molecule type" value="Genomic_DNA"/>
</dbReference>
<sequence>MSGRRVAVLDIGGTKIKGCVFTAGKPDQKGETDSQAKQGAFHLLKQASALLESFRPFEAVGISTAGQVDPKNGTIRYANDNVPGYTGTDVKGFFENRFGVPAAVINDVYAAALGEGRNGAAQGEQDYLCLTYGTGIGGGVVLDGRLYYGAGASAGVMLGGLVLHPELFDPADPFAGTYERCASTTALCAAMEPIVPGLTGRDIFQRLGEPAVKAVVDAWLDQVAAGLCTLIHAYNVPCAVLGGGVMEQPYAIKGAAQRVYERLIPGFRGVKVVGAKLGNMAGLYGAYSLAERL</sequence>
<keyword evidence="2" id="KW-0808">Transferase</keyword>
<dbReference type="PANTHER" id="PTHR18964:SF165">
    <property type="entry name" value="BETA-GLUCOSIDE KINASE"/>
    <property type="match status" value="1"/>
</dbReference>
<gene>
    <name evidence="2" type="primary">bglK</name>
    <name evidence="2" type="ORF">ERS852551_01421</name>
</gene>
<dbReference type="Gene3D" id="3.30.420.40">
    <property type="match status" value="2"/>
</dbReference>
<keyword evidence="2" id="KW-0418">Kinase</keyword>
<evidence type="ECO:0000256" key="1">
    <source>
        <dbReference type="ARBA" id="ARBA00006479"/>
    </source>
</evidence>
<dbReference type="Proteomes" id="UP000095765">
    <property type="component" value="Unassembled WGS sequence"/>
</dbReference>
<dbReference type="GO" id="GO:0047700">
    <property type="term" value="F:beta-glucoside kinase activity"/>
    <property type="evidence" value="ECO:0007669"/>
    <property type="project" value="UniProtKB-EC"/>
</dbReference>
<evidence type="ECO:0000313" key="3">
    <source>
        <dbReference type="Proteomes" id="UP000095765"/>
    </source>
</evidence>
<protein>
    <submittedName>
        <fullName evidence="2">Beta-glucoside kinase</fullName>
        <ecNumber evidence="2">2.7.1.85</ecNumber>
    </submittedName>
</protein>
<reference evidence="2 3" key="1">
    <citation type="submission" date="2015-09" db="EMBL/GenBank/DDBJ databases">
        <authorList>
            <consortium name="Pathogen Informatics"/>
        </authorList>
    </citation>
    <scope>NUCLEOTIDE SEQUENCE [LARGE SCALE GENOMIC DNA]</scope>
    <source>
        <strain evidence="2 3">2789STDY5834939</strain>
    </source>
</reference>
<dbReference type="OrthoDB" id="9810372at2"/>
<accession>A0A174PQY5</accession>
<dbReference type="Pfam" id="PF00480">
    <property type="entry name" value="ROK"/>
    <property type="match status" value="1"/>
</dbReference>
<dbReference type="EC" id="2.7.1.85" evidence="2"/>
<dbReference type="AlphaFoldDB" id="A0A174PQY5"/>
<evidence type="ECO:0000313" key="2">
    <source>
        <dbReference type="EMBL" id="CUP63422.1"/>
    </source>
</evidence>
<dbReference type="RefSeq" id="WP_055244783.1">
    <property type="nucleotide sequence ID" value="NZ_CABIWA010000011.1"/>
</dbReference>
<name>A0A174PQY5_9FIRM</name>
<dbReference type="SUPFAM" id="SSF53067">
    <property type="entry name" value="Actin-like ATPase domain"/>
    <property type="match status" value="1"/>
</dbReference>